<keyword evidence="4" id="KW-0233">DNA recombination</keyword>
<feature type="domain" description="Tyr recombinase" evidence="6">
    <location>
        <begin position="203"/>
        <end position="375"/>
    </location>
</feature>
<evidence type="ECO:0000259" key="6">
    <source>
        <dbReference type="PROSITE" id="PS51898"/>
    </source>
</evidence>
<dbReference type="Proteomes" id="UP000557739">
    <property type="component" value="Unassembled WGS sequence"/>
</dbReference>
<dbReference type="GO" id="GO:0015074">
    <property type="term" value="P:DNA integration"/>
    <property type="evidence" value="ECO:0007669"/>
    <property type="project" value="UniProtKB-KW"/>
</dbReference>
<dbReference type="PROSITE" id="PS51900">
    <property type="entry name" value="CB"/>
    <property type="match status" value="1"/>
</dbReference>
<evidence type="ECO:0000259" key="7">
    <source>
        <dbReference type="PROSITE" id="PS51900"/>
    </source>
</evidence>
<organism evidence="8 9">
    <name type="scientific">Sphingomonas yantingensis</name>
    <dbReference type="NCBI Taxonomy" id="1241761"/>
    <lineage>
        <taxon>Bacteria</taxon>
        <taxon>Pseudomonadati</taxon>
        <taxon>Pseudomonadota</taxon>
        <taxon>Alphaproteobacteria</taxon>
        <taxon>Sphingomonadales</taxon>
        <taxon>Sphingomonadaceae</taxon>
        <taxon>Sphingomonas</taxon>
    </lineage>
</organism>
<dbReference type="Gene3D" id="1.10.150.130">
    <property type="match status" value="1"/>
</dbReference>
<dbReference type="Gene3D" id="1.10.443.10">
    <property type="entry name" value="Intergrase catalytic core"/>
    <property type="match status" value="1"/>
</dbReference>
<evidence type="ECO:0000256" key="2">
    <source>
        <dbReference type="ARBA" id="ARBA00022908"/>
    </source>
</evidence>
<comment type="similarity">
    <text evidence="1">Belongs to the 'phage' integrase family.</text>
</comment>
<dbReference type="PANTHER" id="PTHR30629:SF2">
    <property type="entry name" value="PROPHAGE INTEGRASE INTS-RELATED"/>
    <property type="match status" value="1"/>
</dbReference>
<comment type="caution">
    <text evidence="8">The sequence shown here is derived from an EMBL/GenBank/DDBJ whole genome shotgun (WGS) entry which is preliminary data.</text>
</comment>
<dbReference type="EMBL" id="JACIJJ010000002">
    <property type="protein sequence ID" value="MBB5698510.1"/>
    <property type="molecule type" value="Genomic_DNA"/>
</dbReference>
<dbReference type="GO" id="GO:0003677">
    <property type="term" value="F:DNA binding"/>
    <property type="evidence" value="ECO:0007669"/>
    <property type="project" value="UniProtKB-UniRule"/>
</dbReference>
<dbReference type="GO" id="GO:0006310">
    <property type="term" value="P:DNA recombination"/>
    <property type="evidence" value="ECO:0007669"/>
    <property type="project" value="UniProtKB-KW"/>
</dbReference>
<dbReference type="InterPro" id="IPR050808">
    <property type="entry name" value="Phage_Integrase"/>
</dbReference>
<proteinExistence type="inferred from homology"/>
<dbReference type="InterPro" id="IPR038488">
    <property type="entry name" value="Integrase_DNA-bd_sf"/>
</dbReference>
<name>A0A7W9AQ10_9SPHN</name>
<dbReference type="InterPro" id="IPR011010">
    <property type="entry name" value="DNA_brk_join_enz"/>
</dbReference>
<evidence type="ECO:0000313" key="8">
    <source>
        <dbReference type="EMBL" id="MBB5698510.1"/>
    </source>
</evidence>
<feature type="domain" description="Core-binding (CB)" evidence="7">
    <location>
        <begin position="100"/>
        <end position="180"/>
    </location>
</feature>
<sequence length="386" mass="43318">MPKLKLDHASAMSAVCLPGRKKTDYWDEHIRGFVLEVRSTGGRTFYLRYQDQHGRQRQHKICAFGDLTMDKVRKEAQRLRSEVVLGGDPAATKEDVKAVPTYAALAQQHLDHAKTYQRSWDTTEAYLRRHIIPRWGKLRLTEIRQPDVARWLAEKGDEGLAPATVEKIRVIMGRSFELAKRWGIPGSGDNPVRGIPRKPISNARERFLNPAEAKRLMAAVEASRNTQLPHIVALLLLTGARVSELLHAEWRHIDIERRAWLIPTSKTGKPRHVPLSQAAIDVLAAVPRFAGCPYVLPNPETLKPFVSIKHGWQKARDDAYLPELRLHDLRHAAASFMINAGVDLFAVGRVLGHADHKSTMRYSHLANDTLLAAVEAGAKRMGGSTT</sequence>
<evidence type="ECO:0000313" key="9">
    <source>
        <dbReference type="Proteomes" id="UP000557739"/>
    </source>
</evidence>
<keyword evidence="9" id="KW-1185">Reference proteome</keyword>
<dbReference type="InterPro" id="IPR025166">
    <property type="entry name" value="Integrase_DNA_bind_dom"/>
</dbReference>
<keyword evidence="2" id="KW-0229">DNA integration</keyword>
<accession>A0A7W9AQ10</accession>
<dbReference type="SUPFAM" id="SSF56349">
    <property type="entry name" value="DNA breaking-rejoining enzymes"/>
    <property type="match status" value="1"/>
</dbReference>
<dbReference type="AlphaFoldDB" id="A0A7W9AQ10"/>
<dbReference type="Pfam" id="PF00589">
    <property type="entry name" value="Phage_integrase"/>
    <property type="match status" value="1"/>
</dbReference>
<dbReference type="Pfam" id="PF13356">
    <property type="entry name" value="Arm-DNA-bind_3"/>
    <property type="match status" value="1"/>
</dbReference>
<dbReference type="CDD" id="cd00796">
    <property type="entry name" value="INT_Rci_Hp1_C"/>
    <property type="match status" value="1"/>
</dbReference>
<dbReference type="RefSeq" id="WP_184027258.1">
    <property type="nucleotide sequence ID" value="NZ_JACIJJ010000002.1"/>
</dbReference>
<dbReference type="Gene3D" id="3.30.160.390">
    <property type="entry name" value="Integrase, DNA-binding domain"/>
    <property type="match status" value="1"/>
</dbReference>
<gene>
    <name evidence="8" type="ORF">FHR19_001855</name>
</gene>
<dbReference type="PANTHER" id="PTHR30629">
    <property type="entry name" value="PROPHAGE INTEGRASE"/>
    <property type="match status" value="1"/>
</dbReference>
<evidence type="ECO:0000256" key="4">
    <source>
        <dbReference type="ARBA" id="ARBA00023172"/>
    </source>
</evidence>
<keyword evidence="3 5" id="KW-0238">DNA-binding</keyword>
<dbReference type="InterPro" id="IPR002104">
    <property type="entry name" value="Integrase_catalytic"/>
</dbReference>
<protein>
    <submittedName>
        <fullName evidence="8">Integrase</fullName>
    </submittedName>
</protein>
<dbReference type="PROSITE" id="PS51898">
    <property type="entry name" value="TYR_RECOMBINASE"/>
    <property type="match status" value="1"/>
</dbReference>
<dbReference type="InterPro" id="IPR010998">
    <property type="entry name" value="Integrase_recombinase_N"/>
</dbReference>
<dbReference type="InterPro" id="IPR044068">
    <property type="entry name" value="CB"/>
</dbReference>
<evidence type="ECO:0000256" key="5">
    <source>
        <dbReference type="PROSITE-ProRule" id="PRU01248"/>
    </source>
</evidence>
<dbReference type="InterPro" id="IPR013762">
    <property type="entry name" value="Integrase-like_cat_sf"/>
</dbReference>
<evidence type="ECO:0000256" key="1">
    <source>
        <dbReference type="ARBA" id="ARBA00008857"/>
    </source>
</evidence>
<reference evidence="8 9" key="1">
    <citation type="submission" date="2020-08" db="EMBL/GenBank/DDBJ databases">
        <title>Genomic Encyclopedia of Type Strains, Phase IV (KMG-IV): sequencing the most valuable type-strain genomes for metagenomic binning, comparative biology and taxonomic classification.</title>
        <authorList>
            <person name="Goeker M."/>
        </authorList>
    </citation>
    <scope>NUCLEOTIDE SEQUENCE [LARGE SCALE GENOMIC DNA]</scope>
    <source>
        <strain evidence="8 9">DSM 27244</strain>
    </source>
</reference>
<evidence type="ECO:0000256" key="3">
    <source>
        <dbReference type="ARBA" id="ARBA00023125"/>
    </source>
</evidence>